<evidence type="ECO:0000256" key="5">
    <source>
        <dbReference type="RuleBase" id="RU003919"/>
    </source>
</evidence>
<dbReference type="Gene3D" id="4.10.860.130">
    <property type="match status" value="1"/>
</dbReference>
<organism evidence="8 9">
    <name type="scientific">Candidatus Naiadarchaeum limnaeum</name>
    <dbReference type="NCBI Taxonomy" id="2756139"/>
    <lineage>
        <taxon>Archaea</taxon>
        <taxon>Candidatus Undinarchaeota</taxon>
        <taxon>Candidatus Undinarchaeia</taxon>
        <taxon>Candidatus Naiadarchaeales</taxon>
        <taxon>Candidatus Naiadarchaeaceae</taxon>
        <taxon>Candidatus Naiadarchaeum</taxon>
    </lineage>
</organism>
<dbReference type="GO" id="GO:0022627">
    <property type="term" value="C:cytosolic small ribosomal subunit"/>
    <property type="evidence" value="ECO:0007669"/>
    <property type="project" value="TreeGrafter"/>
</dbReference>
<dbReference type="EMBL" id="DVAB01000039">
    <property type="protein sequence ID" value="HIK00844.1"/>
    <property type="molecule type" value="Genomic_DNA"/>
</dbReference>
<dbReference type="InterPro" id="IPR023029">
    <property type="entry name" value="Ribosomal_uS15_arc_euk"/>
</dbReference>
<dbReference type="Pfam" id="PF00312">
    <property type="entry name" value="Ribosomal_S15"/>
    <property type="match status" value="1"/>
</dbReference>
<comment type="similarity">
    <text evidence="1 5">Belongs to the universal ribosomal protein uS15 family.</text>
</comment>
<evidence type="ECO:0000256" key="1">
    <source>
        <dbReference type="ARBA" id="ARBA00008434"/>
    </source>
</evidence>
<dbReference type="InterPro" id="IPR009068">
    <property type="entry name" value="uS15_NS1_RNA-bd_sf"/>
</dbReference>
<dbReference type="Pfam" id="PF08069">
    <property type="entry name" value="Ribosomal_S13_N"/>
    <property type="match status" value="1"/>
</dbReference>
<feature type="compositionally biased region" description="Basic and acidic residues" evidence="6">
    <location>
        <begin position="13"/>
        <end position="22"/>
    </location>
</feature>
<reference evidence="8 9" key="1">
    <citation type="journal article" name="Nat. Commun.">
        <title>Undinarchaeota illuminate DPANN phylogeny and the impact of gene transfer on archaeal evolution.</title>
        <authorList>
            <person name="Dombrowski N."/>
            <person name="Williams T.A."/>
            <person name="Sun J."/>
            <person name="Woodcroft B.J."/>
            <person name="Lee J.H."/>
            <person name="Minh B.Q."/>
            <person name="Rinke C."/>
            <person name="Spang A."/>
        </authorList>
    </citation>
    <scope>NUCLEOTIDE SEQUENCE [LARGE SCALE GENOMIC DNA]</scope>
    <source>
        <strain evidence="8">MAG_bin1129</strain>
    </source>
</reference>
<name>A0A832V0Y0_9ARCH</name>
<dbReference type="Proteomes" id="UP000646946">
    <property type="component" value="Unassembled WGS sequence"/>
</dbReference>
<evidence type="ECO:0000256" key="6">
    <source>
        <dbReference type="SAM" id="MobiDB-lite"/>
    </source>
</evidence>
<dbReference type="GO" id="GO:0006412">
    <property type="term" value="P:translation"/>
    <property type="evidence" value="ECO:0007669"/>
    <property type="project" value="InterPro"/>
</dbReference>
<protein>
    <recommendedName>
        <fullName evidence="4">30S ribosomal protein S15</fullName>
    </recommendedName>
</protein>
<evidence type="ECO:0000256" key="2">
    <source>
        <dbReference type="ARBA" id="ARBA00022980"/>
    </source>
</evidence>
<evidence type="ECO:0000256" key="3">
    <source>
        <dbReference type="ARBA" id="ARBA00023274"/>
    </source>
</evidence>
<dbReference type="PANTHER" id="PTHR11885:SF6">
    <property type="entry name" value="SMALL RIBOSOMAL SUBUNIT PROTEIN US15"/>
    <property type="match status" value="1"/>
</dbReference>
<feature type="compositionally biased region" description="Basic residues" evidence="6">
    <location>
        <begin position="1"/>
        <end position="12"/>
    </location>
</feature>
<gene>
    <name evidence="8" type="ORF">H1016_04875</name>
</gene>
<dbReference type="GO" id="GO:0003735">
    <property type="term" value="F:structural constituent of ribosome"/>
    <property type="evidence" value="ECO:0007669"/>
    <property type="project" value="InterPro"/>
</dbReference>
<evidence type="ECO:0000256" key="4">
    <source>
        <dbReference type="ARBA" id="ARBA00035313"/>
    </source>
</evidence>
<sequence>MVEKTKAKKKTKKAEPKEKKLSTQEVTETILDLARTGTPSVKIGHILKEEHGILNVKELTGKRITQILRENNLAPKLPADLNALIQKAASIRKHVATHKIDLEARYGLMLTESKIRSLAKYYKREKVLPVDWKYVAAERVA</sequence>
<dbReference type="SUPFAM" id="SSF47060">
    <property type="entry name" value="S15/NS1 RNA-binding domain"/>
    <property type="match status" value="1"/>
</dbReference>
<accession>A0A832V0Y0</accession>
<dbReference type="SMART" id="SM01387">
    <property type="entry name" value="Ribosomal_S15"/>
    <property type="match status" value="1"/>
</dbReference>
<evidence type="ECO:0000313" key="8">
    <source>
        <dbReference type="EMBL" id="HIK00844.1"/>
    </source>
</evidence>
<dbReference type="InterPro" id="IPR000589">
    <property type="entry name" value="Ribosomal_uS15"/>
</dbReference>
<comment type="caution">
    <text evidence="8">The sequence shown here is derived from an EMBL/GenBank/DDBJ whole genome shotgun (WGS) entry which is preliminary data.</text>
</comment>
<dbReference type="PROSITE" id="PS00362">
    <property type="entry name" value="RIBOSOMAL_S15"/>
    <property type="match status" value="1"/>
</dbReference>
<dbReference type="CDD" id="cd00353">
    <property type="entry name" value="Ribosomal_S15p_S13e"/>
    <property type="match status" value="1"/>
</dbReference>
<dbReference type="GO" id="GO:0070181">
    <property type="term" value="F:small ribosomal subunit rRNA binding"/>
    <property type="evidence" value="ECO:0007669"/>
    <property type="project" value="TreeGrafter"/>
</dbReference>
<keyword evidence="9" id="KW-1185">Reference proteome</keyword>
<proteinExistence type="inferred from homology"/>
<feature type="domain" description="Small ribosomal subunit protein uS15 N-terminal" evidence="7">
    <location>
        <begin position="11"/>
        <end position="53"/>
    </location>
</feature>
<dbReference type="PANTHER" id="PTHR11885">
    <property type="entry name" value="RIBOSOMAL PROTEIN S15P/S13E"/>
    <property type="match status" value="1"/>
</dbReference>
<feature type="region of interest" description="Disordered" evidence="6">
    <location>
        <begin position="1"/>
        <end position="22"/>
    </location>
</feature>
<evidence type="ECO:0000313" key="9">
    <source>
        <dbReference type="Proteomes" id="UP000646946"/>
    </source>
</evidence>
<dbReference type="InterPro" id="IPR012606">
    <property type="entry name" value="Ribosomal_uS15_N"/>
</dbReference>
<dbReference type="Gene3D" id="1.10.287.10">
    <property type="entry name" value="S15/NS1, RNA-binding"/>
    <property type="match status" value="1"/>
</dbReference>
<evidence type="ECO:0000259" key="7">
    <source>
        <dbReference type="Pfam" id="PF08069"/>
    </source>
</evidence>
<keyword evidence="3 5" id="KW-0687">Ribonucleoprotein</keyword>
<dbReference type="AlphaFoldDB" id="A0A832V0Y0"/>
<keyword evidence="2 5" id="KW-0689">Ribosomal protein</keyword>